<sequence>MAGSDGPEILYWTAPMGMDLVPVFAGQAPSGDPAEVTLSAAEITAIGVRRAIARSNLTSLPKDQRAAARACGPLGS</sequence>
<evidence type="ECO:0000313" key="2">
    <source>
        <dbReference type="Proteomes" id="UP001451782"/>
    </source>
</evidence>
<organism evidence="1 2">
    <name type="scientific">Yoonia algicola</name>
    <dbReference type="NCBI Taxonomy" id="3137368"/>
    <lineage>
        <taxon>Bacteria</taxon>
        <taxon>Pseudomonadati</taxon>
        <taxon>Pseudomonadota</taxon>
        <taxon>Alphaproteobacteria</taxon>
        <taxon>Rhodobacterales</taxon>
        <taxon>Paracoccaceae</taxon>
        <taxon>Yoonia</taxon>
    </lineage>
</organism>
<dbReference type="AlphaFoldDB" id="A0AAN0MGG7"/>
<proteinExistence type="predicted"/>
<dbReference type="Proteomes" id="UP001451782">
    <property type="component" value="Chromosome"/>
</dbReference>
<name>A0AAN0MGG7_9RHOB</name>
<reference evidence="1 2" key="1">
    <citation type="submission" date="2024-04" db="EMBL/GenBank/DDBJ databases">
        <title>Phylogenomic analyses of a clade within the roseobacter group suggest taxonomic reassignments of species of the genera Aestuariivita, Citreicella, Loktanella, Nautella, Pelagibaca, Ruegeria, Thalassobius, Thiobacimonas and Tropicibacter, and the proposal o.</title>
        <authorList>
            <person name="Jeon C.O."/>
        </authorList>
    </citation>
    <scope>NUCLEOTIDE SEQUENCE [LARGE SCALE GENOMIC DNA]</scope>
    <source>
        <strain evidence="1 2">G8-12</strain>
    </source>
</reference>
<accession>A0AAN0MGG7</accession>
<gene>
    <name evidence="1" type="ORF">AABB28_02790</name>
</gene>
<dbReference type="KEGG" id="yag:AABB28_02790"/>
<dbReference type="EMBL" id="CP151762">
    <property type="protein sequence ID" value="WZU64248.1"/>
    <property type="molecule type" value="Genomic_DNA"/>
</dbReference>
<evidence type="ECO:0000313" key="1">
    <source>
        <dbReference type="EMBL" id="WZU64248.1"/>
    </source>
</evidence>
<protein>
    <submittedName>
        <fullName evidence="1">Uncharacterized protein</fullName>
    </submittedName>
</protein>
<dbReference type="RefSeq" id="WP_342070614.1">
    <property type="nucleotide sequence ID" value="NZ_CP151762.1"/>
</dbReference>
<keyword evidence="2" id="KW-1185">Reference proteome</keyword>